<sequence length="94" mass="10337">TPKHNLATLTCVSKTVHIITTTLYILVDYTLFFSRQIGLSFGGKWALRDTPGLCAAQNRYANMRSHIKKAQFCEAAYLCYVGVKGLSVGIVLAP</sequence>
<evidence type="ECO:0000313" key="2">
    <source>
        <dbReference type="Proteomes" id="UP001162483"/>
    </source>
</evidence>
<dbReference type="EMBL" id="CATNWA010000226">
    <property type="protein sequence ID" value="CAI9534759.1"/>
    <property type="molecule type" value="Genomic_DNA"/>
</dbReference>
<organism evidence="1 2">
    <name type="scientific">Staurois parvus</name>
    <dbReference type="NCBI Taxonomy" id="386267"/>
    <lineage>
        <taxon>Eukaryota</taxon>
        <taxon>Metazoa</taxon>
        <taxon>Chordata</taxon>
        <taxon>Craniata</taxon>
        <taxon>Vertebrata</taxon>
        <taxon>Euteleostomi</taxon>
        <taxon>Amphibia</taxon>
        <taxon>Batrachia</taxon>
        <taxon>Anura</taxon>
        <taxon>Neobatrachia</taxon>
        <taxon>Ranoidea</taxon>
        <taxon>Ranidae</taxon>
        <taxon>Staurois</taxon>
    </lineage>
</organism>
<accession>A0ABN9AFK0</accession>
<gene>
    <name evidence="1" type="ORF">SPARVUS_LOCUS699223</name>
</gene>
<proteinExistence type="predicted"/>
<feature type="non-terminal residue" evidence="1">
    <location>
        <position position="1"/>
    </location>
</feature>
<name>A0ABN9AFK0_9NEOB</name>
<comment type="caution">
    <text evidence="1">The sequence shown here is derived from an EMBL/GenBank/DDBJ whole genome shotgun (WGS) entry which is preliminary data.</text>
</comment>
<reference evidence="1" key="1">
    <citation type="submission" date="2023-05" db="EMBL/GenBank/DDBJ databases">
        <authorList>
            <person name="Stuckert A."/>
        </authorList>
    </citation>
    <scope>NUCLEOTIDE SEQUENCE</scope>
</reference>
<protein>
    <submittedName>
        <fullName evidence="1">Uncharacterized protein</fullName>
    </submittedName>
</protein>
<dbReference type="Proteomes" id="UP001162483">
    <property type="component" value="Unassembled WGS sequence"/>
</dbReference>
<evidence type="ECO:0000313" key="1">
    <source>
        <dbReference type="EMBL" id="CAI9534759.1"/>
    </source>
</evidence>
<keyword evidence="2" id="KW-1185">Reference proteome</keyword>